<dbReference type="AlphaFoldDB" id="A0A316U026"/>
<dbReference type="PANTHER" id="PTHR31412">
    <property type="entry name" value="ZINC METALLOPROTEASE EGY1"/>
    <property type="match status" value="1"/>
</dbReference>
<keyword evidence="13" id="KW-1185">Reference proteome</keyword>
<feature type="transmembrane region" description="Helical" evidence="10">
    <location>
        <begin position="220"/>
        <end position="241"/>
    </location>
</feature>
<keyword evidence="9 10" id="KW-0472">Membrane</keyword>
<feature type="transmembrane region" description="Helical" evidence="10">
    <location>
        <begin position="97"/>
        <end position="116"/>
    </location>
</feature>
<keyword evidence="8 10" id="KW-1133">Transmembrane helix</keyword>
<evidence type="ECO:0000256" key="1">
    <source>
        <dbReference type="ARBA" id="ARBA00001947"/>
    </source>
</evidence>
<feature type="transmembrane region" description="Helical" evidence="10">
    <location>
        <begin position="128"/>
        <end position="151"/>
    </location>
</feature>
<evidence type="ECO:0000256" key="9">
    <source>
        <dbReference type="ARBA" id="ARBA00023136"/>
    </source>
</evidence>
<dbReference type="InterPro" id="IPR044838">
    <property type="entry name" value="EGY1-like"/>
</dbReference>
<keyword evidence="7" id="KW-0809">Transit peptide</keyword>
<evidence type="ECO:0000313" key="13">
    <source>
        <dbReference type="Proteomes" id="UP000245533"/>
    </source>
</evidence>
<reference evidence="12 13" key="1">
    <citation type="submission" date="2018-05" db="EMBL/GenBank/DDBJ databases">
        <title>Rhodohalobacter halophilus gen. nov., sp. nov., a moderately halophilic member of the family Balneolaceae.</title>
        <authorList>
            <person name="Liu Z.-W."/>
        </authorList>
    </citation>
    <scope>NUCLEOTIDE SEQUENCE [LARGE SCALE GENOMIC DNA]</scope>
    <source>
        <strain evidence="12 13">8A47</strain>
    </source>
</reference>
<evidence type="ECO:0000256" key="7">
    <source>
        <dbReference type="ARBA" id="ARBA00022946"/>
    </source>
</evidence>
<dbReference type="Pfam" id="PF02163">
    <property type="entry name" value="Peptidase_M50"/>
    <property type="match status" value="1"/>
</dbReference>
<dbReference type="EMBL" id="QGGB01000008">
    <property type="protein sequence ID" value="PWN05926.1"/>
    <property type="molecule type" value="Genomic_DNA"/>
</dbReference>
<keyword evidence="6" id="KW-0378">Hydrolase</keyword>
<keyword evidence="5 10" id="KW-0812">Transmembrane</keyword>
<dbReference type="Proteomes" id="UP000245533">
    <property type="component" value="Unassembled WGS sequence"/>
</dbReference>
<comment type="similarity">
    <text evidence="3">Belongs to the peptidase M50B family.</text>
</comment>
<evidence type="ECO:0000256" key="5">
    <source>
        <dbReference type="ARBA" id="ARBA00022692"/>
    </source>
</evidence>
<feature type="domain" description="Peptidase M50" evidence="11">
    <location>
        <begin position="71"/>
        <end position="260"/>
    </location>
</feature>
<dbReference type="CDD" id="cd06160">
    <property type="entry name" value="S2P-M50_like_2"/>
    <property type="match status" value="1"/>
</dbReference>
<feature type="transmembrane region" description="Helical" evidence="10">
    <location>
        <begin position="319"/>
        <end position="338"/>
    </location>
</feature>
<comment type="caution">
    <text evidence="12">The sequence shown here is derived from an EMBL/GenBank/DDBJ whole genome shotgun (WGS) entry which is preliminary data.</text>
</comment>
<name>A0A316U026_9BACT</name>
<dbReference type="InterPro" id="IPR008915">
    <property type="entry name" value="Peptidase_M50"/>
</dbReference>
<dbReference type="GO" id="GO:0008233">
    <property type="term" value="F:peptidase activity"/>
    <property type="evidence" value="ECO:0007669"/>
    <property type="project" value="UniProtKB-KW"/>
</dbReference>
<feature type="transmembrane region" description="Helical" evidence="10">
    <location>
        <begin position="30"/>
        <end position="52"/>
    </location>
</feature>
<evidence type="ECO:0000256" key="2">
    <source>
        <dbReference type="ARBA" id="ARBA00004141"/>
    </source>
</evidence>
<evidence type="ECO:0000256" key="3">
    <source>
        <dbReference type="ARBA" id="ARBA00007931"/>
    </source>
</evidence>
<evidence type="ECO:0000256" key="4">
    <source>
        <dbReference type="ARBA" id="ARBA00022670"/>
    </source>
</evidence>
<feature type="transmembrane region" description="Helical" evidence="10">
    <location>
        <begin position="293"/>
        <end position="310"/>
    </location>
</feature>
<feature type="transmembrane region" description="Helical" evidence="10">
    <location>
        <begin position="381"/>
        <end position="401"/>
    </location>
</feature>
<evidence type="ECO:0000256" key="8">
    <source>
        <dbReference type="ARBA" id="ARBA00022989"/>
    </source>
</evidence>
<dbReference type="RefSeq" id="WP_109647368.1">
    <property type="nucleotide sequence ID" value="NZ_QGGB01000008.1"/>
</dbReference>
<protein>
    <submittedName>
        <fullName evidence="12">Site-2 protease family protein</fullName>
    </submittedName>
</protein>
<dbReference type="OrthoDB" id="921763at2"/>
<accession>A0A316U026</accession>
<comment type="subcellular location">
    <subcellularLocation>
        <location evidence="2">Membrane</location>
        <topology evidence="2">Multi-pass membrane protein</topology>
    </subcellularLocation>
</comment>
<feature type="transmembrane region" description="Helical" evidence="10">
    <location>
        <begin position="64"/>
        <end position="85"/>
    </location>
</feature>
<comment type="cofactor">
    <cofactor evidence="1">
        <name>Zn(2+)</name>
        <dbReference type="ChEBI" id="CHEBI:29105"/>
    </cofactor>
</comment>
<evidence type="ECO:0000256" key="10">
    <source>
        <dbReference type="SAM" id="Phobius"/>
    </source>
</evidence>
<keyword evidence="4 12" id="KW-0645">Protease</keyword>
<feature type="transmembrane region" description="Helical" evidence="10">
    <location>
        <begin position="344"/>
        <end position="361"/>
    </location>
</feature>
<organism evidence="12 13">
    <name type="scientific">Rhodohalobacter mucosus</name>
    <dbReference type="NCBI Taxonomy" id="2079485"/>
    <lineage>
        <taxon>Bacteria</taxon>
        <taxon>Pseudomonadati</taxon>
        <taxon>Balneolota</taxon>
        <taxon>Balneolia</taxon>
        <taxon>Balneolales</taxon>
        <taxon>Balneolaceae</taxon>
        <taxon>Rhodohalobacter</taxon>
    </lineage>
</organism>
<evidence type="ECO:0000256" key="6">
    <source>
        <dbReference type="ARBA" id="ARBA00022801"/>
    </source>
</evidence>
<evidence type="ECO:0000259" key="11">
    <source>
        <dbReference type="Pfam" id="PF02163"/>
    </source>
</evidence>
<gene>
    <name evidence="12" type="ORF">DDZ15_12125</name>
</gene>
<dbReference type="GO" id="GO:0006508">
    <property type="term" value="P:proteolysis"/>
    <property type="evidence" value="ECO:0007669"/>
    <property type="project" value="UniProtKB-KW"/>
</dbReference>
<sequence length="402" mass="44761">MSFPQPYSSQDEIETSAPVNRKNRPGYVAILKHLALFVVTFVCVTYVGIFWTGQTANAESYLEMWPQGALFAVLLLGFLATHEFGHYFAAVYHNVKVTLPYFIPLPAGIGTLGAVIKIEEKIRDTVKLFDIGIAGPIAGFIVSLVILLYGFSTLPEPSFIENFAGHEEIVAHVQDTGSYPDTPPEVPESEVNATIILGETLLYTFLAGFFDNVPPMYEMYHFPFLFAGWLGLFFTALNLTPIGQLDGGHILYALVGYRKHQWTARIGLGLITTLAGLEAIPFLFLNISDWLPGYGYSAFVLWALVLFAILRKGYHNDHLWIAPVWAVSLIISSATIYFTGSLDQAGSLIWVVWSLFLVFFVKVEHPPVTYEQPLTKGRRILGWASMAVFVLCISPTPIYFLN</sequence>
<dbReference type="PANTHER" id="PTHR31412:SF0">
    <property type="entry name" value="ZINC METALLOPROTEASE EGY1, CHLOROPLASTIC-RELATED"/>
    <property type="match status" value="1"/>
</dbReference>
<evidence type="ECO:0000313" key="12">
    <source>
        <dbReference type="EMBL" id="PWN05926.1"/>
    </source>
</evidence>
<proteinExistence type="inferred from homology"/>
<feature type="transmembrane region" description="Helical" evidence="10">
    <location>
        <begin position="262"/>
        <end position="287"/>
    </location>
</feature>
<dbReference type="GO" id="GO:0016020">
    <property type="term" value="C:membrane"/>
    <property type="evidence" value="ECO:0007669"/>
    <property type="project" value="UniProtKB-SubCell"/>
</dbReference>